<feature type="region of interest" description="Disordered" evidence="1">
    <location>
        <begin position="663"/>
        <end position="734"/>
    </location>
</feature>
<feature type="region of interest" description="Disordered" evidence="1">
    <location>
        <begin position="483"/>
        <end position="503"/>
    </location>
</feature>
<keyword evidence="3" id="KW-1185">Reference proteome</keyword>
<feature type="compositionally biased region" description="Gly residues" evidence="1">
    <location>
        <begin position="667"/>
        <end position="708"/>
    </location>
</feature>
<feature type="compositionally biased region" description="Pro residues" evidence="1">
    <location>
        <begin position="1"/>
        <end position="18"/>
    </location>
</feature>
<dbReference type="PANTHER" id="PTHR21494">
    <property type="entry name" value="ACTIVATING SIGNAL COINTEGRATOR 1 COMPLEX SUBUNIT 2 ASC-1 COMPLEX SUBUNIT P100"/>
    <property type="match status" value="1"/>
</dbReference>
<organism evidence="2 3">
    <name type="scientific">Micromonas commoda (strain RCC299 / NOUM17 / CCMP2709)</name>
    <name type="common">Picoplanktonic green alga</name>
    <dbReference type="NCBI Taxonomy" id="296587"/>
    <lineage>
        <taxon>Eukaryota</taxon>
        <taxon>Viridiplantae</taxon>
        <taxon>Chlorophyta</taxon>
        <taxon>Mamiellophyceae</taxon>
        <taxon>Mamiellales</taxon>
        <taxon>Mamiellaceae</taxon>
        <taxon>Micromonas</taxon>
    </lineage>
</organism>
<name>C1FIL7_MICCC</name>
<dbReference type="InterPro" id="IPR041800">
    <property type="entry name" value="ASCC2_CUE"/>
</dbReference>
<dbReference type="CDD" id="cd14364">
    <property type="entry name" value="CUE_ASCC2"/>
    <property type="match status" value="1"/>
</dbReference>
<feature type="region of interest" description="Disordered" evidence="1">
    <location>
        <begin position="563"/>
        <end position="600"/>
    </location>
</feature>
<dbReference type="Proteomes" id="UP000002009">
    <property type="component" value="Chromosome 12"/>
</dbReference>
<dbReference type="OMA" id="WEYDDEY"/>
<dbReference type="STRING" id="296587.C1FIL7"/>
<feature type="compositionally biased region" description="Low complexity" evidence="1">
    <location>
        <begin position="580"/>
        <end position="600"/>
    </location>
</feature>
<dbReference type="OrthoDB" id="5577209at2759"/>
<dbReference type="KEGG" id="mis:MICPUN_63302"/>
<dbReference type="InterPro" id="IPR009060">
    <property type="entry name" value="UBA-like_sf"/>
</dbReference>
<dbReference type="SUPFAM" id="SSF46934">
    <property type="entry name" value="UBA-like"/>
    <property type="match status" value="1"/>
</dbReference>
<feature type="region of interest" description="Disordered" evidence="1">
    <location>
        <begin position="85"/>
        <end position="106"/>
    </location>
</feature>
<dbReference type="InParanoid" id="C1FIL7"/>
<evidence type="ECO:0000256" key="1">
    <source>
        <dbReference type="SAM" id="MobiDB-lite"/>
    </source>
</evidence>
<proteinExistence type="predicted"/>
<evidence type="ECO:0000313" key="3">
    <source>
        <dbReference type="Proteomes" id="UP000002009"/>
    </source>
</evidence>
<feature type="compositionally biased region" description="Acidic residues" evidence="1">
    <location>
        <begin position="368"/>
        <end position="384"/>
    </location>
</feature>
<evidence type="ECO:0008006" key="4">
    <source>
        <dbReference type="Google" id="ProtNLM"/>
    </source>
</evidence>
<gene>
    <name evidence="2" type="ORF">MICPUN_63302</name>
</gene>
<dbReference type="AlphaFoldDB" id="C1FIL7"/>
<accession>C1FIL7</accession>
<feature type="region of interest" description="Disordered" evidence="1">
    <location>
        <begin position="1"/>
        <end position="37"/>
    </location>
</feature>
<dbReference type="RefSeq" id="XP_002509190.1">
    <property type="nucleotide sequence ID" value="XM_002509144.1"/>
</dbReference>
<feature type="region of interest" description="Disordered" evidence="1">
    <location>
        <begin position="360"/>
        <end position="384"/>
    </location>
</feature>
<dbReference type="InterPro" id="IPR052586">
    <property type="entry name" value="ASCC2"/>
</dbReference>
<protein>
    <recommendedName>
        <fullName evidence="4">CUE domain-containing protein</fullName>
    </recommendedName>
</protein>
<dbReference type="GeneID" id="8247820"/>
<evidence type="ECO:0000313" key="2">
    <source>
        <dbReference type="EMBL" id="ACO70448.1"/>
    </source>
</evidence>
<sequence>MSTIAPPPMSTPTRPARPLPASVPYLPHDDVDGGSSLGDPTASAVVALLDANLRALLRMDAGEFWRHIAHDPSVARALDTYLQHRRRPYDPTKTRASQRSAASEDEDLDDRLARRVFMTLRRLATIERDDPLAPTRAARARTLTELGLVRAPTVLDVCAIYGPDNPRATSALTRDLLRILGPSLEDDLAAVGAIAAVDLERRADALVEAAFAGDEAGGLGLGAPAGTAQLALEYFRDVASTIVELIRAVPALASRIDEGSRPSPAPRTSTFGEMTVVEEGGAEGVCRGGAFAEGAVTHRGALAAAADRIASETIPMIETSAEAFAAGTAGGEGDGAGGGAVAVACAAASSAMETLLRVMRDPPPPSSPEEDLADADGDYVVDDDDDVDASMAGKIESLRALFPDQYGDGYLALALDAFGGDPESAAGALLEGDLPAALRGIDPTLTPAAYSAMKMKTKTKRGAAGQTGPAPVAAPAALRGPWASRGGIEAQPASFPSDGATNVRGGFIRRKGDHRDRAGNRTWDLRTTADDRAATLARCAELEYDDEYDDSFDELAEVANVGSTAGEVSEGPPAGGPSGASGRSNANANARAGGQGQGASANKAYWIADGRVYHSKKEGATRIQAGGVEEAARLAAAQSAASRDEVHGLGAGGNRAAFDARAAPFTPGGGERGPGGGGRGEGVGGAKAGAGVGGGRGAGGRNNRGGGALEHQRKKHFRKDAAARKMSKGAGAPQ</sequence>
<dbReference type="PANTHER" id="PTHR21494:SF0">
    <property type="entry name" value="ACTIVATING SIGNAL COINTEGRATOR 1 COMPLEX SUBUNIT 2"/>
    <property type="match status" value="1"/>
</dbReference>
<dbReference type="eggNOG" id="KOG4501">
    <property type="taxonomic scope" value="Eukaryota"/>
</dbReference>
<dbReference type="EMBL" id="CP001577">
    <property type="protein sequence ID" value="ACO70448.1"/>
    <property type="molecule type" value="Genomic_DNA"/>
</dbReference>
<dbReference type="Gene3D" id="1.10.8.10">
    <property type="entry name" value="DNA helicase RuvA subunit, C-terminal domain"/>
    <property type="match status" value="1"/>
</dbReference>
<reference evidence="2 3" key="1">
    <citation type="journal article" date="2009" name="Science">
        <title>Green evolution and dynamic adaptations revealed by genomes of the marine picoeukaryotes Micromonas.</title>
        <authorList>
            <person name="Worden A.Z."/>
            <person name="Lee J.H."/>
            <person name="Mock T."/>
            <person name="Rouze P."/>
            <person name="Simmons M.P."/>
            <person name="Aerts A.L."/>
            <person name="Allen A.E."/>
            <person name="Cuvelier M.L."/>
            <person name="Derelle E."/>
            <person name="Everett M.V."/>
            <person name="Foulon E."/>
            <person name="Grimwood J."/>
            <person name="Gundlach H."/>
            <person name="Henrissat B."/>
            <person name="Napoli C."/>
            <person name="McDonald S.M."/>
            <person name="Parker M.S."/>
            <person name="Rombauts S."/>
            <person name="Salamov A."/>
            <person name="Von Dassow P."/>
            <person name="Badger J.H."/>
            <person name="Coutinho P.M."/>
            <person name="Demir E."/>
            <person name="Dubchak I."/>
            <person name="Gentemann C."/>
            <person name="Eikrem W."/>
            <person name="Gready J.E."/>
            <person name="John U."/>
            <person name="Lanier W."/>
            <person name="Lindquist E.A."/>
            <person name="Lucas S."/>
            <person name="Mayer K.F."/>
            <person name="Moreau H."/>
            <person name="Not F."/>
            <person name="Otillar R."/>
            <person name="Panaud O."/>
            <person name="Pangilinan J."/>
            <person name="Paulsen I."/>
            <person name="Piegu B."/>
            <person name="Poliakov A."/>
            <person name="Robbens S."/>
            <person name="Schmutz J."/>
            <person name="Toulza E."/>
            <person name="Wyss T."/>
            <person name="Zelensky A."/>
            <person name="Zhou K."/>
            <person name="Armbrust E.V."/>
            <person name="Bhattacharya D."/>
            <person name="Goodenough U.W."/>
            <person name="Van de Peer Y."/>
            <person name="Grigoriev I.V."/>
        </authorList>
    </citation>
    <scope>NUCLEOTIDE SEQUENCE [LARGE SCALE GENOMIC DNA]</scope>
    <source>
        <strain evidence="3">RCC299 / NOUM17</strain>
    </source>
</reference>
<dbReference type="GO" id="GO:0043130">
    <property type="term" value="F:ubiquitin binding"/>
    <property type="evidence" value="ECO:0007669"/>
    <property type="project" value="TreeGrafter"/>
</dbReference>